<name>A0A382QRS7_9ZZZZ</name>
<dbReference type="PANTHER" id="PTHR42855">
    <property type="entry name" value="ABC TRANSPORTER ATP-BINDING SUBUNIT"/>
    <property type="match status" value="1"/>
</dbReference>
<dbReference type="AlphaFoldDB" id="A0A382QRS7"/>
<dbReference type="InterPro" id="IPR003593">
    <property type="entry name" value="AAA+_ATPase"/>
</dbReference>
<dbReference type="Pfam" id="PF00005">
    <property type="entry name" value="ABC_tran"/>
    <property type="match status" value="1"/>
</dbReference>
<evidence type="ECO:0000256" key="3">
    <source>
        <dbReference type="SAM" id="MobiDB-lite"/>
    </source>
</evidence>
<feature type="non-terminal residue" evidence="5">
    <location>
        <position position="1"/>
    </location>
</feature>
<dbReference type="InterPro" id="IPR017871">
    <property type="entry name" value="ABC_transporter-like_CS"/>
</dbReference>
<dbReference type="PROSITE" id="PS50893">
    <property type="entry name" value="ABC_TRANSPORTER_2"/>
    <property type="match status" value="1"/>
</dbReference>
<dbReference type="InterPro" id="IPR027417">
    <property type="entry name" value="P-loop_NTPase"/>
</dbReference>
<evidence type="ECO:0000256" key="2">
    <source>
        <dbReference type="ARBA" id="ARBA00022840"/>
    </source>
</evidence>
<dbReference type="CDD" id="cd03221">
    <property type="entry name" value="ABCF_EF-3"/>
    <property type="match status" value="1"/>
</dbReference>
<dbReference type="SUPFAM" id="SSF52540">
    <property type="entry name" value="P-loop containing nucleoside triphosphate hydrolases"/>
    <property type="match status" value="1"/>
</dbReference>
<dbReference type="GO" id="GO:0005524">
    <property type="term" value="F:ATP binding"/>
    <property type="evidence" value="ECO:0007669"/>
    <property type="project" value="UniProtKB-KW"/>
</dbReference>
<evidence type="ECO:0000256" key="1">
    <source>
        <dbReference type="ARBA" id="ARBA00022741"/>
    </source>
</evidence>
<dbReference type="EMBL" id="UINC01116096">
    <property type="protein sequence ID" value="SVC87600.1"/>
    <property type="molecule type" value="Genomic_DNA"/>
</dbReference>
<organism evidence="5">
    <name type="scientific">marine metagenome</name>
    <dbReference type="NCBI Taxonomy" id="408172"/>
    <lineage>
        <taxon>unclassified sequences</taxon>
        <taxon>metagenomes</taxon>
        <taxon>ecological metagenomes</taxon>
    </lineage>
</organism>
<feature type="compositionally biased region" description="Basic and acidic residues" evidence="3">
    <location>
        <begin position="214"/>
        <end position="227"/>
    </location>
</feature>
<keyword evidence="2" id="KW-0067">ATP-binding</keyword>
<reference evidence="5" key="1">
    <citation type="submission" date="2018-05" db="EMBL/GenBank/DDBJ databases">
        <authorList>
            <person name="Lanie J.A."/>
            <person name="Ng W.-L."/>
            <person name="Kazmierczak K.M."/>
            <person name="Andrzejewski T.M."/>
            <person name="Davidsen T.M."/>
            <person name="Wayne K.J."/>
            <person name="Tettelin H."/>
            <person name="Glass J.I."/>
            <person name="Rusch D."/>
            <person name="Podicherti R."/>
            <person name="Tsui H.-C.T."/>
            <person name="Winkler M.E."/>
        </authorList>
    </citation>
    <scope>NUCLEOTIDE SEQUENCE</scope>
</reference>
<dbReference type="PROSITE" id="PS00211">
    <property type="entry name" value="ABC_TRANSPORTER_1"/>
    <property type="match status" value="1"/>
</dbReference>
<dbReference type="InterPro" id="IPR003439">
    <property type="entry name" value="ABC_transporter-like_ATP-bd"/>
</dbReference>
<evidence type="ECO:0000313" key="5">
    <source>
        <dbReference type="EMBL" id="SVC87600.1"/>
    </source>
</evidence>
<proteinExistence type="predicted"/>
<dbReference type="Gene3D" id="3.40.50.300">
    <property type="entry name" value="P-loop containing nucleotide triphosphate hydrolases"/>
    <property type="match status" value="1"/>
</dbReference>
<keyword evidence="1" id="KW-0547">Nucleotide-binding</keyword>
<gene>
    <name evidence="5" type="ORF">METZ01_LOCUS340454</name>
</gene>
<feature type="domain" description="ABC transporter" evidence="4">
    <location>
        <begin position="1"/>
        <end position="196"/>
    </location>
</feature>
<accession>A0A382QRS7</accession>
<dbReference type="InterPro" id="IPR051309">
    <property type="entry name" value="ABCF_ATPase"/>
</dbReference>
<dbReference type="GO" id="GO:0016887">
    <property type="term" value="F:ATP hydrolysis activity"/>
    <property type="evidence" value="ECO:0007669"/>
    <property type="project" value="InterPro"/>
</dbReference>
<protein>
    <recommendedName>
        <fullName evidence="4">ABC transporter domain-containing protein</fullName>
    </recommendedName>
</protein>
<dbReference type="PANTHER" id="PTHR42855:SF2">
    <property type="entry name" value="DRUG RESISTANCE ABC TRANSPORTER,ATP-BINDING PROTEIN"/>
    <property type="match status" value="1"/>
</dbReference>
<evidence type="ECO:0000259" key="4">
    <source>
        <dbReference type="PROSITE" id="PS50893"/>
    </source>
</evidence>
<sequence length="317" mass="35514">DLVLDRGDKVALIGPNGAGKSTMLKVLAGVLDFDSGTRRLGHNVVTGYYAQHLLELLNVEKTLIQELQQVSQSVTDQSLKNILGGFLFGGDDINKTISVLSGGEKARIALAKLLIQQNNLLFMDEPTNHLDIASREILTDELNDNQGTLCFITHDRTLIHQVANKIIKVEHGLPVVYSGDYGSYLANQNIEPSDQLSRGVNLANTGLPSNTKKNRSDEKEKQRNLENKSRRLNKRIKIIEFELKAKDAEINRLESLFANPENISDPGQLVEYGQKHKIVQKDRYDLEKEWEQLSSQLETITADLKELKSVFNISKNN</sequence>
<feature type="region of interest" description="Disordered" evidence="3">
    <location>
        <begin position="203"/>
        <end position="227"/>
    </location>
</feature>
<dbReference type="SMART" id="SM00382">
    <property type="entry name" value="AAA"/>
    <property type="match status" value="1"/>
</dbReference>